<comment type="caution">
    <text evidence="1">The sequence shown here is derived from an EMBL/GenBank/DDBJ whole genome shotgun (WGS) entry which is preliminary data.</text>
</comment>
<dbReference type="EMBL" id="VLTM01000141">
    <property type="protein sequence ID" value="KAA0148939.1"/>
    <property type="molecule type" value="Genomic_DNA"/>
</dbReference>
<dbReference type="Proteomes" id="UP000325113">
    <property type="component" value="Unassembled WGS sequence"/>
</dbReference>
<accession>A0A5A8C8N3</accession>
<evidence type="ECO:0000313" key="2">
    <source>
        <dbReference type="Proteomes" id="UP000325113"/>
    </source>
</evidence>
<organism evidence="1 2">
    <name type="scientific">Cafeteria roenbergensis</name>
    <name type="common">Marine flagellate</name>
    <dbReference type="NCBI Taxonomy" id="33653"/>
    <lineage>
        <taxon>Eukaryota</taxon>
        <taxon>Sar</taxon>
        <taxon>Stramenopiles</taxon>
        <taxon>Bigyra</taxon>
        <taxon>Opalozoa</taxon>
        <taxon>Bicosoecida</taxon>
        <taxon>Cafeteriaceae</taxon>
        <taxon>Cafeteria</taxon>
    </lineage>
</organism>
<gene>
    <name evidence="1" type="ORF">FNF31_07298</name>
</gene>
<evidence type="ECO:0000313" key="1">
    <source>
        <dbReference type="EMBL" id="KAA0148939.1"/>
    </source>
</evidence>
<protein>
    <submittedName>
        <fullName evidence="1">Uncharacterized protein</fullName>
    </submittedName>
</protein>
<reference evidence="1 2" key="1">
    <citation type="submission" date="2019-07" db="EMBL/GenBank/DDBJ databases">
        <title>Genomes of Cafeteria roenbergensis.</title>
        <authorList>
            <person name="Fischer M.G."/>
            <person name="Hackl T."/>
            <person name="Roman M."/>
        </authorList>
    </citation>
    <scope>NUCLEOTIDE SEQUENCE [LARGE SCALE GENOMIC DNA]</scope>
    <source>
        <strain evidence="1 2">Cflag</strain>
    </source>
</reference>
<proteinExistence type="predicted"/>
<name>A0A5A8C8N3_CAFRO</name>
<sequence>MARARFRTSQAMPATHAPPRTRRVQLLTLLVDWIATATAGGSTAPFLVADIRPYGGDGKVQRVYEIGGKLFFSGDKGNGVNGRDNVEVYSYHPNEGVRAVTDSLDTATTSEALYMCDFDGKTYFSAFFDGKGVELAFFASPTSGAQFGTDVFAGATGSSPAFLTAFNGGMYFSAEADAGQGRELHVLSASVTTNVHNFSTEAGEGGDPKYLTVFNSKLYMQADSHGLNKGVELFVYDGNTVELAADINSNGADSSNPSHMYVFNSQLYMSADKGDGIGQELYVYDGTNEPTLVADINPGADGSFPEGLTEFNSTLHFTAVRPDTGRELFRLDGTTAVLVADTVPGTGSGTFGLMATLDGKLFVPYYTKALGWELHRLSDSGTALQLVVDLDNEIVGSAPHDLAIHDGELYFAANDGVHGDELWKYNSTHGAALVADLTAGRYSTFFRGIGSFNGSLALGASYGTVGVELTQFDPATSTFSLLADIRAGSEGSRPAYLCPLGDVLYFVATPSSGRDVLYEFSHAAGARQVDDFSSGNSGNYARFVRALNGSVYFRAQSSSVGAELYKYTPGVGSSVVKNFLPGSWSTDPTYLVAVGDDLYFLGYASTNTYDRTLMKYSPATDTMQVVPTSGVSKFLLLFPFQGTVALAVVGSGGTDQLLVMEPDESLRDGAPELGVPLDNVVFELVELDGRPKRFCDSYSITNTDCLFDPNAIAYTELLLHEHPDFECKLHINAVSLAHAVRVTHIVVLVNDDRHAIVYC</sequence>
<dbReference type="AlphaFoldDB" id="A0A5A8C8N3"/>